<feature type="region of interest" description="Disordered" evidence="1">
    <location>
        <begin position="258"/>
        <end position="287"/>
    </location>
</feature>
<accession>A0A8H7UGZ5</accession>
<dbReference type="AlphaFoldDB" id="A0A8H7UGZ5"/>
<protein>
    <submittedName>
        <fullName evidence="2">Uncharacterized protein</fullName>
    </submittedName>
</protein>
<name>A0A8H7UGZ5_9FUNG</name>
<dbReference type="EMBL" id="JAEPRA010000010">
    <property type="protein sequence ID" value="KAG2179513.1"/>
    <property type="molecule type" value="Genomic_DNA"/>
</dbReference>
<reference evidence="2" key="1">
    <citation type="submission" date="2020-12" db="EMBL/GenBank/DDBJ databases">
        <title>Metabolic potential, ecology and presence of endohyphal bacteria is reflected in genomic diversity of Mucoromycotina.</title>
        <authorList>
            <person name="Muszewska A."/>
            <person name="Okrasinska A."/>
            <person name="Steczkiewicz K."/>
            <person name="Drgas O."/>
            <person name="Orlowska M."/>
            <person name="Perlinska-Lenart U."/>
            <person name="Aleksandrzak-Piekarczyk T."/>
            <person name="Szatraj K."/>
            <person name="Zielenkiewicz U."/>
            <person name="Pilsyk S."/>
            <person name="Malc E."/>
            <person name="Mieczkowski P."/>
            <person name="Kruszewska J.S."/>
            <person name="Biernat P."/>
            <person name="Pawlowska J."/>
        </authorList>
    </citation>
    <scope>NUCLEOTIDE SEQUENCE</scope>
    <source>
        <strain evidence="2">WA0000051536</strain>
    </source>
</reference>
<dbReference type="Proteomes" id="UP000612746">
    <property type="component" value="Unassembled WGS sequence"/>
</dbReference>
<dbReference type="OrthoDB" id="2395123at2759"/>
<comment type="caution">
    <text evidence="2">The sequence shown here is derived from an EMBL/GenBank/DDBJ whole genome shotgun (WGS) entry which is preliminary data.</text>
</comment>
<evidence type="ECO:0000313" key="2">
    <source>
        <dbReference type="EMBL" id="KAG2179513.1"/>
    </source>
</evidence>
<sequence length="401" mass="45475">MNTVQCKPLLPEPYRSSTESPDDQLMDIYTKYIPSSLLVPKDKLEPFESPLTESNLKFHTTINPPSKESKAALVYRYVQLQKHMVKLEDRLRRDIESKKIKLVPLDLQGQESEVIRDDLIEGRLSVGSNISVLDLHRPCQEHFLSPSESAFPRTLVEDHPVKELPQNAGKKGKSLKRKLISLLRKSSRKSRVAGHSSNEPSLVDANHQSLRETVSMSTLNHQRLSVEERLRKHRSMPIGTTFALYQEEKLRLIQQNARISSTPVSSSPPSPTQKSTGSHSNRKRDSNVSLLASISLRSLFKTESNHGHQNRFSKSVGVEVLDYTEELSDTVQQSTDAGRQDSFLAFRYPKMAPLDYLEQAYIKYDLTSRAQEIQVLENSVKRYESAKPSSFQNLAAFAVSF</sequence>
<organism evidence="2 3">
    <name type="scientific">Umbelopsis vinacea</name>
    <dbReference type="NCBI Taxonomy" id="44442"/>
    <lineage>
        <taxon>Eukaryota</taxon>
        <taxon>Fungi</taxon>
        <taxon>Fungi incertae sedis</taxon>
        <taxon>Mucoromycota</taxon>
        <taxon>Mucoromycotina</taxon>
        <taxon>Umbelopsidomycetes</taxon>
        <taxon>Umbelopsidales</taxon>
        <taxon>Umbelopsidaceae</taxon>
        <taxon>Umbelopsis</taxon>
    </lineage>
</organism>
<keyword evidence="3" id="KW-1185">Reference proteome</keyword>
<feature type="region of interest" description="Disordered" evidence="1">
    <location>
        <begin position="185"/>
        <end position="207"/>
    </location>
</feature>
<gene>
    <name evidence="2" type="ORF">INT44_006359</name>
</gene>
<evidence type="ECO:0000313" key="3">
    <source>
        <dbReference type="Proteomes" id="UP000612746"/>
    </source>
</evidence>
<evidence type="ECO:0000256" key="1">
    <source>
        <dbReference type="SAM" id="MobiDB-lite"/>
    </source>
</evidence>
<proteinExistence type="predicted"/>
<feature type="compositionally biased region" description="Polar residues" evidence="1">
    <location>
        <begin position="195"/>
        <end position="207"/>
    </location>
</feature>